<dbReference type="AlphaFoldDB" id="A0A7U4M214"/>
<keyword evidence="2" id="KW-1185">Reference proteome</keyword>
<evidence type="ECO:0000313" key="1">
    <source>
        <dbReference type="EMBL" id="AKF25370.1"/>
    </source>
</evidence>
<protein>
    <submittedName>
        <fullName evidence="1">Uncharacterized protein</fullName>
    </submittedName>
</protein>
<reference evidence="1 2" key="1">
    <citation type="submission" date="2015-04" db="EMBL/GenBank/DDBJ databases">
        <title>Complete genome sequence of Sulfurovum lithotrophicum ATCC BAA-797T.</title>
        <authorList>
            <person name="Ahn J."/>
            <person name="Park G."/>
            <person name="Jeon W."/>
            <person name="Jang Y."/>
            <person name="Jang M."/>
            <person name="Lee H."/>
            <person name="Lee H."/>
        </authorList>
    </citation>
    <scope>NUCLEOTIDE SEQUENCE [LARGE SCALE GENOMIC DNA]</scope>
    <source>
        <strain evidence="2">ATCC BAA-797 / 42BKT</strain>
    </source>
</reference>
<dbReference type="KEGG" id="slh:YH65_08200"/>
<reference evidence="2" key="2">
    <citation type="journal article" date="2017" name="Stand. Genomic Sci.">
        <title>Complete genome sequence of the sulfur-oxidizing chemolithoautotrophic Sulfurovum lithotrophicum 42BKTT.</title>
        <authorList>
            <person name="Jeon W."/>
            <person name="Priscilla L."/>
            <person name="Park G."/>
            <person name="Lee H."/>
            <person name="Lee N."/>
            <person name="Lee D."/>
            <person name="Kwon H."/>
            <person name="Ahn I."/>
            <person name="Lee C."/>
            <person name="Lee H."/>
            <person name="Ahn J."/>
        </authorList>
    </citation>
    <scope>NUCLEOTIDE SEQUENCE [LARGE SCALE GENOMIC DNA]</scope>
    <source>
        <strain evidence="2">ATCC BAA-797 / 42BKT</strain>
    </source>
</reference>
<accession>A0A7U4M214</accession>
<dbReference type="Proteomes" id="UP000034444">
    <property type="component" value="Chromosome"/>
</dbReference>
<dbReference type="OrthoDB" id="666021at2"/>
<organism evidence="1 2">
    <name type="scientific">Sulfurovum lithotrophicum</name>
    <dbReference type="NCBI Taxonomy" id="206403"/>
    <lineage>
        <taxon>Bacteria</taxon>
        <taxon>Pseudomonadati</taxon>
        <taxon>Campylobacterota</taxon>
        <taxon>Epsilonproteobacteria</taxon>
        <taxon>Campylobacterales</taxon>
        <taxon>Sulfurovaceae</taxon>
        <taxon>Sulfurovum</taxon>
    </lineage>
</organism>
<gene>
    <name evidence="1" type="ORF">YH65_08200</name>
</gene>
<name>A0A7U4M214_9BACT</name>
<dbReference type="EMBL" id="CP011308">
    <property type="protein sequence ID" value="AKF25370.1"/>
    <property type="molecule type" value="Genomic_DNA"/>
</dbReference>
<sequence>MVLSFGQLYGVEDMIAQQSVIKSIFIVKSTKSYSEAKEFAQKLAKKSGVRLDLRALKYNEEIMISHPRAECDENGYAYPCYIARGRYDDGVYLSVEPSDAYEEFTKGYYIVVAASGEKVDKSLLNRIRHYVPDAYVKRTTVYMGCIH</sequence>
<dbReference type="RefSeq" id="WP_046551447.1">
    <property type="nucleotide sequence ID" value="NZ_CP011308.1"/>
</dbReference>
<proteinExistence type="predicted"/>
<evidence type="ECO:0000313" key="2">
    <source>
        <dbReference type="Proteomes" id="UP000034444"/>
    </source>
</evidence>